<dbReference type="KEGG" id="gog:C1280_26695"/>
<evidence type="ECO:0000313" key="5">
    <source>
        <dbReference type="Proteomes" id="UP000245802"/>
    </source>
</evidence>
<name>A0A2Z3H9M6_9BACT</name>
<sequence>MVHANPILPERRDRRAVGLIEPHIPVYPGGRPRTTALRDVTDAVFYVLRTGCQWRYRPKDFPPKSTVGRYFDEWRHNGTRDTIHDLLRKKVRTAERPYSPRTTASVDSQSVDTTSGGEERGRDNAKNVDGRKRHILVDSMGLLLAVLVTAASVDDAKAAAELFGRLDEQPMGKVRRVFADRKYHNYALYEWVETNARWELVIVRRPDGAKGWVKLPRRWTVERTFAWLGTCRRLSKDREKTVRSSEAFVKLAMIHLMLNRLEPKGGDAEFQYHTVA</sequence>
<dbReference type="Pfam" id="PF01609">
    <property type="entry name" value="DDE_Tnp_1"/>
    <property type="match status" value="1"/>
</dbReference>
<dbReference type="EMBL" id="CP025958">
    <property type="protein sequence ID" value="AWM40237.1"/>
    <property type="molecule type" value="Genomic_DNA"/>
</dbReference>
<dbReference type="PANTHER" id="PTHR30007:SF0">
    <property type="entry name" value="TRANSPOSASE"/>
    <property type="match status" value="1"/>
</dbReference>
<keyword evidence="5" id="KW-1185">Reference proteome</keyword>
<dbReference type="Pfam" id="PF13340">
    <property type="entry name" value="DUF4096"/>
    <property type="match status" value="1"/>
</dbReference>
<feature type="compositionally biased region" description="Basic and acidic residues" evidence="1">
    <location>
        <begin position="117"/>
        <end position="127"/>
    </location>
</feature>
<dbReference type="GO" id="GO:0006313">
    <property type="term" value="P:DNA transposition"/>
    <property type="evidence" value="ECO:0007669"/>
    <property type="project" value="InterPro"/>
</dbReference>
<gene>
    <name evidence="4" type="ORF">C1280_26695</name>
</gene>
<evidence type="ECO:0000259" key="2">
    <source>
        <dbReference type="Pfam" id="PF01609"/>
    </source>
</evidence>
<dbReference type="GO" id="GO:0004803">
    <property type="term" value="F:transposase activity"/>
    <property type="evidence" value="ECO:0007669"/>
    <property type="project" value="InterPro"/>
</dbReference>
<feature type="domain" description="Transposase IS4-like" evidence="2">
    <location>
        <begin position="101"/>
        <end position="256"/>
    </location>
</feature>
<feature type="compositionally biased region" description="Polar residues" evidence="1">
    <location>
        <begin position="100"/>
        <end position="116"/>
    </location>
</feature>
<dbReference type="InterPro" id="IPR025161">
    <property type="entry name" value="IS402-like_dom"/>
</dbReference>
<dbReference type="NCBIfam" id="NF033580">
    <property type="entry name" value="transpos_IS5_3"/>
    <property type="match status" value="1"/>
</dbReference>
<feature type="domain" description="Insertion element IS402-like" evidence="3">
    <location>
        <begin position="19"/>
        <end position="84"/>
    </location>
</feature>
<evidence type="ECO:0000259" key="3">
    <source>
        <dbReference type="Pfam" id="PF13340"/>
    </source>
</evidence>
<accession>A0A2Z3H9M6</accession>
<evidence type="ECO:0000256" key="1">
    <source>
        <dbReference type="SAM" id="MobiDB-lite"/>
    </source>
</evidence>
<feature type="region of interest" description="Disordered" evidence="1">
    <location>
        <begin position="91"/>
        <end position="127"/>
    </location>
</feature>
<dbReference type="PANTHER" id="PTHR30007">
    <property type="entry name" value="PHP DOMAIN PROTEIN"/>
    <property type="match status" value="1"/>
</dbReference>
<dbReference type="Proteomes" id="UP000245802">
    <property type="component" value="Chromosome"/>
</dbReference>
<dbReference type="InterPro" id="IPR002559">
    <property type="entry name" value="Transposase_11"/>
</dbReference>
<dbReference type="AlphaFoldDB" id="A0A2Z3H9M6"/>
<dbReference type="OrthoDB" id="212263at2"/>
<proteinExistence type="predicted"/>
<protein>
    <submittedName>
        <fullName evidence="4">DDE transposase</fullName>
    </submittedName>
</protein>
<evidence type="ECO:0000313" key="4">
    <source>
        <dbReference type="EMBL" id="AWM40237.1"/>
    </source>
</evidence>
<dbReference type="GO" id="GO:0003677">
    <property type="term" value="F:DNA binding"/>
    <property type="evidence" value="ECO:0007669"/>
    <property type="project" value="InterPro"/>
</dbReference>
<reference evidence="4 5" key="1">
    <citation type="submission" date="2018-01" db="EMBL/GenBank/DDBJ databases">
        <title>G. obscuriglobus.</title>
        <authorList>
            <person name="Franke J."/>
            <person name="Blomberg W."/>
            <person name="Selmecki A."/>
        </authorList>
    </citation>
    <scope>NUCLEOTIDE SEQUENCE [LARGE SCALE GENOMIC DNA]</scope>
    <source>
        <strain evidence="4 5">DSM 5831</strain>
    </source>
</reference>
<organism evidence="4 5">
    <name type="scientific">Gemmata obscuriglobus</name>
    <dbReference type="NCBI Taxonomy" id="114"/>
    <lineage>
        <taxon>Bacteria</taxon>
        <taxon>Pseudomonadati</taxon>
        <taxon>Planctomycetota</taxon>
        <taxon>Planctomycetia</taxon>
        <taxon>Gemmatales</taxon>
        <taxon>Gemmataceae</taxon>
        <taxon>Gemmata</taxon>
    </lineage>
</organism>